<dbReference type="STRING" id="1121950.SAMN02745243_03229"/>
<dbReference type="OrthoDB" id="9805474at2"/>
<dbReference type="SMART" id="SM00052">
    <property type="entry name" value="EAL"/>
    <property type="match status" value="1"/>
</dbReference>
<dbReference type="Pfam" id="PF00990">
    <property type="entry name" value="GGDEF"/>
    <property type="match status" value="1"/>
</dbReference>
<dbReference type="EMBL" id="FQZY01000059">
    <property type="protein sequence ID" value="SHK56154.1"/>
    <property type="molecule type" value="Genomic_DNA"/>
</dbReference>
<dbReference type="CDD" id="cd01948">
    <property type="entry name" value="EAL"/>
    <property type="match status" value="1"/>
</dbReference>
<dbReference type="PROSITE" id="PS50110">
    <property type="entry name" value="RESPONSE_REGULATORY"/>
    <property type="match status" value="1"/>
</dbReference>
<dbReference type="CDD" id="cd01949">
    <property type="entry name" value="GGDEF"/>
    <property type="match status" value="1"/>
</dbReference>
<dbReference type="InterPro" id="IPR001789">
    <property type="entry name" value="Sig_transdc_resp-reg_receiver"/>
</dbReference>
<dbReference type="InterPro" id="IPR011006">
    <property type="entry name" value="CheY-like_superfamily"/>
</dbReference>
<reference evidence="7 8" key="1">
    <citation type="submission" date="2016-11" db="EMBL/GenBank/DDBJ databases">
        <authorList>
            <person name="Jaros S."/>
            <person name="Januszkiewicz K."/>
            <person name="Wedrychowicz H."/>
        </authorList>
    </citation>
    <scope>NUCLEOTIDE SEQUENCE [LARGE SCALE GENOMIC DNA]</scope>
    <source>
        <strain evidence="7 8">DSM 15480</strain>
    </source>
</reference>
<evidence type="ECO:0000259" key="6">
    <source>
        <dbReference type="PROSITE" id="PS50887"/>
    </source>
</evidence>
<dbReference type="SMART" id="SM00267">
    <property type="entry name" value="GGDEF"/>
    <property type="match status" value="1"/>
</dbReference>
<evidence type="ECO:0000256" key="1">
    <source>
        <dbReference type="ARBA" id="ARBA00018672"/>
    </source>
</evidence>
<feature type="domain" description="GGDEF" evidence="6">
    <location>
        <begin position="462"/>
        <end position="592"/>
    </location>
</feature>
<dbReference type="InterPro" id="IPR035919">
    <property type="entry name" value="EAL_sf"/>
</dbReference>
<dbReference type="SUPFAM" id="SSF52172">
    <property type="entry name" value="CheY-like"/>
    <property type="match status" value="1"/>
</dbReference>
<evidence type="ECO:0000313" key="8">
    <source>
        <dbReference type="Proteomes" id="UP000184301"/>
    </source>
</evidence>
<gene>
    <name evidence="7" type="ORF">SAMN02745243_03229</name>
</gene>
<dbReference type="NCBIfam" id="TIGR00254">
    <property type="entry name" value="GGDEF"/>
    <property type="match status" value="1"/>
</dbReference>
<organism evidence="7 8">
    <name type="scientific">Hespellia stercorisuis DSM 15480</name>
    <dbReference type="NCBI Taxonomy" id="1121950"/>
    <lineage>
        <taxon>Bacteria</taxon>
        <taxon>Bacillati</taxon>
        <taxon>Bacillota</taxon>
        <taxon>Clostridia</taxon>
        <taxon>Lachnospirales</taxon>
        <taxon>Lachnospiraceae</taxon>
        <taxon>Hespellia</taxon>
    </lineage>
</organism>
<dbReference type="GO" id="GO:0071111">
    <property type="term" value="F:cyclic-guanylate-specific phosphodiesterase activity"/>
    <property type="evidence" value="ECO:0007669"/>
    <property type="project" value="InterPro"/>
</dbReference>
<dbReference type="SUPFAM" id="SSF55073">
    <property type="entry name" value="Nucleotide cyclase"/>
    <property type="match status" value="1"/>
</dbReference>
<dbReference type="Proteomes" id="UP000184301">
    <property type="component" value="Unassembled WGS sequence"/>
</dbReference>
<dbReference type="InterPro" id="IPR050706">
    <property type="entry name" value="Cyclic-di-GMP_PDE-like"/>
</dbReference>
<dbReference type="SMART" id="SM00448">
    <property type="entry name" value="REC"/>
    <property type="match status" value="1"/>
</dbReference>
<dbReference type="RefSeq" id="WP_073112343.1">
    <property type="nucleotide sequence ID" value="NZ_FQZY01000059.1"/>
</dbReference>
<comment type="function">
    <text evidence="2">May play the central regulatory role in sporulation. It may be an element of the effector pathway responsible for the activation of sporulation genes in response to nutritional stress. Spo0A may act in concert with spo0H (a sigma factor) to control the expression of some genes that are critical to the sporulation process.</text>
</comment>
<evidence type="ECO:0000256" key="2">
    <source>
        <dbReference type="ARBA" id="ARBA00024867"/>
    </source>
</evidence>
<evidence type="ECO:0000259" key="5">
    <source>
        <dbReference type="PROSITE" id="PS50883"/>
    </source>
</evidence>
<dbReference type="PANTHER" id="PTHR33121:SF70">
    <property type="entry name" value="SIGNALING PROTEIN YKOW"/>
    <property type="match status" value="1"/>
</dbReference>
<dbReference type="InterPro" id="IPR001633">
    <property type="entry name" value="EAL_dom"/>
</dbReference>
<dbReference type="GO" id="GO:0000160">
    <property type="term" value="P:phosphorelay signal transduction system"/>
    <property type="evidence" value="ECO:0007669"/>
    <property type="project" value="InterPro"/>
</dbReference>
<dbReference type="PROSITE" id="PS50883">
    <property type="entry name" value="EAL"/>
    <property type="match status" value="1"/>
</dbReference>
<dbReference type="PROSITE" id="PS50887">
    <property type="entry name" value="GGDEF"/>
    <property type="match status" value="1"/>
</dbReference>
<evidence type="ECO:0000259" key="4">
    <source>
        <dbReference type="PROSITE" id="PS50110"/>
    </source>
</evidence>
<evidence type="ECO:0000313" key="7">
    <source>
        <dbReference type="EMBL" id="SHK56154.1"/>
    </source>
</evidence>
<keyword evidence="8" id="KW-1185">Reference proteome</keyword>
<feature type="domain" description="Response regulatory" evidence="4">
    <location>
        <begin position="297"/>
        <end position="414"/>
    </location>
</feature>
<dbReference type="InterPro" id="IPR000160">
    <property type="entry name" value="GGDEF_dom"/>
</dbReference>
<dbReference type="Gene3D" id="3.30.70.270">
    <property type="match status" value="1"/>
</dbReference>
<sequence>MQKQRRTKSVMTQQDKKAFIAEFNQAVEGEEIKLFLQPRFDMHDGYGRKTGEVYGAEVLSRWEHPQKGLLTPKDFLPQCEECDLMGRLDYYVWEHACMLLAEWQSRGLPLAKLSVKVSKDSLYNSKICDQLLRLLAVYKVPKACLQLEIEEDSLREDIYQAQEAIHYLHESGFTIILDDFSYGCSSVSALNQIDVDIIKVDMKFFCTSNRVGKGEVILAGIIKSVSWLGIKVLAECVETEQQNEFARMRGCDVVQGFFFSKPVPASRFEESILRGGEPVKESVEIAAKAQEPANDLTILVIDDTEMERALLEKYLKNDFHIQLCESAEEGLDYLKDFKNQVNLILVDYMMPGMNGIEFLRFCQLDERLKSIPKIMITSNERAKDQVQAFRAGAYDYLLKPLLPELVQVRVRHAMELNHKLQETEQEKKKYQHQAELDKPTGIWNKTTFQNYVERSLSREKAGQGALFVIDIDNFKHVNDTQGHLMGDEVIKLIALKLSSCFRATDHVGRFGGDEFTVYMTRMSDKKIAEKKAKEILEMINGECQKQLEILITVSIGIGLGEPGDSFEQLFARADEALYRAKNTGKGKFILAE</sequence>
<dbReference type="InterPro" id="IPR029787">
    <property type="entry name" value="Nucleotide_cyclase"/>
</dbReference>
<name>A0A1M6TGX2_9FIRM</name>
<dbReference type="Pfam" id="PF00072">
    <property type="entry name" value="Response_reg"/>
    <property type="match status" value="1"/>
</dbReference>
<feature type="domain" description="EAL" evidence="5">
    <location>
        <begin position="16"/>
        <end position="276"/>
    </location>
</feature>
<protein>
    <recommendedName>
        <fullName evidence="1">Stage 0 sporulation protein A homolog</fullName>
    </recommendedName>
</protein>
<feature type="modified residue" description="4-aspartylphosphate" evidence="3">
    <location>
        <position position="347"/>
    </location>
</feature>
<dbReference type="SUPFAM" id="SSF141868">
    <property type="entry name" value="EAL domain-like"/>
    <property type="match status" value="1"/>
</dbReference>
<dbReference type="Gene3D" id="3.20.20.450">
    <property type="entry name" value="EAL domain"/>
    <property type="match status" value="1"/>
</dbReference>
<proteinExistence type="predicted"/>
<dbReference type="PANTHER" id="PTHR33121">
    <property type="entry name" value="CYCLIC DI-GMP PHOSPHODIESTERASE PDEF"/>
    <property type="match status" value="1"/>
</dbReference>
<dbReference type="Pfam" id="PF00563">
    <property type="entry name" value="EAL"/>
    <property type="match status" value="1"/>
</dbReference>
<dbReference type="InterPro" id="IPR043128">
    <property type="entry name" value="Rev_trsase/Diguanyl_cyclase"/>
</dbReference>
<evidence type="ECO:0000256" key="3">
    <source>
        <dbReference type="PROSITE-ProRule" id="PRU00169"/>
    </source>
</evidence>
<keyword evidence="3" id="KW-0597">Phosphoprotein</keyword>
<dbReference type="AlphaFoldDB" id="A0A1M6TGX2"/>
<accession>A0A1M6TGX2</accession>
<dbReference type="Gene3D" id="3.40.50.2300">
    <property type="match status" value="1"/>
</dbReference>